<dbReference type="EMBL" id="WOBN01000025">
    <property type="protein sequence ID" value="MUK50650.1"/>
    <property type="molecule type" value="Genomic_DNA"/>
</dbReference>
<dbReference type="PROSITE" id="PS01129">
    <property type="entry name" value="PSI_RLU"/>
    <property type="match status" value="1"/>
</dbReference>
<protein>
    <submittedName>
        <fullName evidence="3">RluA family pseudouridine synthase</fullName>
    </submittedName>
</protein>
<dbReference type="GO" id="GO:0009982">
    <property type="term" value="F:pseudouridine synthase activity"/>
    <property type="evidence" value="ECO:0007669"/>
    <property type="project" value="InterPro"/>
</dbReference>
<proteinExistence type="predicted"/>
<accession>A0A844P5N2</accession>
<dbReference type="GO" id="GO:0140098">
    <property type="term" value="F:catalytic activity, acting on RNA"/>
    <property type="evidence" value="ECO:0007669"/>
    <property type="project" value="UniProtKB-ARBA"/>
</dbReference>
<sequence>MSKRNFNVMCNNTLTHKFISLSGDIDGIALPQHFTFPYYYTPHPLARLAMDDLQLYLDTQNEWQHDFTVNGKMFGVLVVKNQDGEIGYLASFAAQEADKRPELDHTPDFFVDAIFDKTNHDSLCAQQRTELQHLKSHIHQLKNDPEFIELKEKLSANQQQAEHEITQFQQAMADSKKQRKQQRAETESNTLSPLTPDDLSALISELGNQSSREKRAFKQLKQDWQNTLLTLSTQLKENEYRISQAELTYDNLVQQRHIDTLKTTQFLNSNGVIKSLFDLFKHSDSDQLKQEPIANSSEQNCPKLLQTAFTLGYTPLALGEFWWGASPYDQIRQHKNLYPVCQSKCFEILEHMLEGISTDDSPLEQTPSYGKELEIVYEDDVLVVVNKPAEFLSVSGKYISDSVHARIQVRYPNATGPLIVHRLDMSTSGLLVLTLTAESNKQVQKQFIERTVEKRYTALLEGNIDTDNGTINLPLTGDMEDRPRQMVSHKSGRKAKTHYQLIAQEGKRTKVHLYPHTGRTHQLRVHCAHQAGLNTPIVGDDLYGFKADRLHLHAGYLKFKHPTTNETVEFSCPEDF</sequence>
<dbReference type="CDD" id="cd02869">
    <property type="entry name" value="PseudoU_synth_RluA_like"/>
    <property type="match status" value="1"/>
</dbReference>
<feature type="domain" description="Pseudouridine synthase RsuA/RluA-like" evidence="2">
    <location>
        <begin position="382"/>
        <end position="529"/>
    </location>
</feature>
<dbReference type="InterPro" id="IPR020103">
    <property type="entry name" value="PsdUridine_synth_cat_dom_sf"/>
</dbReference>
<dbReference type="InterPro" id="IPR050188">
    <property type="entry name" value="RluA_PseudoU_synthase"/>
</dbReference>
<dbReference type="AlphaFoldDB" id="A0A844P5N2"/>
<name>A0A844P5N2_ALIFS</name>
<organism evidence="3 4">
    <name type="scientific">Aliivibrio fischeri</name>
    <name type="common">Vibrio fischeri</name>
    <dbReference type="NCBI Taxonomy" id="668"/>
    <lineage>
        <taxon>Bacteria</taxon>
        <taxon>Pseudomonadati</taxon>
        <taxon>Pseudomonadota</taxon>
        <taxon>Gammaproteobacteria</taxon>
        <taxon>Vibrionales</taxon>
        <taxon>Vibrionaceae</taxon>
        <taxon>Aliivibrio</taxon>
    </lineage>
</organism>
<dbReference type="Gene3D" id="3.30.2350.10">
    <property type="entry name" value="Pseudouridine synthase"/>
    <property type="match status" value="1"/>
</dbReference>
<comment type="caution">
    <text evidence="3">The sequence shown here is derived from an EMBL/GenBank/DDBJ whole genome shotgun (WGS) entry which is preliminary data.</text>
</comment>
<gene>
    <name evidence="3" type="ORF">GNP88_15985</name>
</gene>
<dbReference type="GO" id="GO:0000455">
    <property type="term" value="P:enzyme-directed rRNA pseudouridine synthesis"/>
    <property type="evidence" value="ECO:0007669"/>
    <property type="project" value="TreeGrafter"/>
</dbReference>
<dbReference type="Proteomes" id="UP000448038">
    <property type="component" value="Unassembled WGS sequence"/>
</dbReference>
<evidence type="ECO:0000313" key="3">
    <source>
        <dbReference type="EMBL" id="MUK50650.1"/>
    </source>
</evidence>
<dbReference type="InterPro" id="IPR006224">
    <property type="entry name" value="PsdUridine_synth_RluA-like_CS"/>
</dbReference>
<evidence type="ECO:0000256" key="1">
    <source>
        <dbReference type="SAM" id="MobiDB-lite"/>
    </source>
</evidence>
<reference evidence="3 4" key="1">
    <citation type="submission" date="2019-11" db="EMBL/GenBank/DDBJ databases">
        <title>Using colonization assays and comparative genomics to discover symbiosis behaviors and factors in Vibrio fischeri.</title>
        <authorList>
            <person name="Bongrand C."/>
            <person name="Moriano-Gutierrez S."/>
            <person name="Arevalo P."/>
            <person name="Mcfall-Ngai M."/>
            <person name="Visick K."/>
            <person name="Polz M.F."/>
            <person name="Ruby E.G."/>
        </authorList>
    </citation>
    <scope>NUCLEOTIDE SEQUENCE [LARGE SCALE GENOMIC DNA]</scope>
    <source>
        <strain evidence="4">emors.4.1</strain>
    </source>
</reference>
<feature type="region of interest" description="Disordered" evidence="1">
    <location>
        <begin position="169"/>
        <end position="197"/>
    </location>
</feature>
<dbReference type="PANTHER" id="PTHR21600">
    <property type="entry name" value="MITOCHONDRIAL RNA PSEUDOURIDINE SYNTHASE"/>
    <property type="match status" value="1"/>
</dbReference>
<dbReference type="SUPFAM" id="SSF55120">
    <property type="entry name" value="Pseudouridine synthase"/>
    <property type="match status" value="1"/>
</dbReference>
<evidence type="ECO:0000259" key="2">
    <source>
        <dbReference type="Pfam" id="PF00849"/>
    </source>
</evidence>
<dbReference type="Pfam" id="PF00849">
    <property type="entry name" value="PseudoU_synth_2"/>
    <property type="match status" value="1"/>
</dbReference>
<dbReference type="InterPro" id="IPR006145">
    <property type="entry name" value="PsdUridine_synth_RsuA/RluA"/>
</dbReference>
<evidence type="ECO:0000313" key="4">
    <source>
        <dbReference type="Proteomes" id="UP000448038"/>
    </source>
</evidence>
<dbReference type="GO" id="GO:0003723">
    <property type="term" value="F:RNA binding"/>
    <property type="evidence" value="ECO:0007669"/>
    <property type="project" value="InterPro"/>
</dbReference>
<dbReference type="PANTHER" id="PTHR21600:SF89">
    <property type="entry name" value="RIBOSOMAL LARGE SUBUNIT PSEUDOURIDINE SYNTHASE A"/>
    <property type="match status" value="1"/>
</dbReference>